<keyword evidence="5" id="KW-1185">Reference proteome</keyword>
<organism evidence="4 5">
    <name type="scientific">Chryseobacterium taiwanense</name>
    <dbReference type="NCBI Taxonomy" id="363331"/>
    <lineage>
        <taxon>Bacteria</taxon>
        <taxon>Pseudomonadati</taxon>
        <taxon>Bacteroidota</taxon>
        <taxon>Flavobacteriia</taxon>
        <taxon>Flavobacteriales</taxon>
        <taxon>Weeksellaceae</taxon>
        <taxon>Chryseobacterium group</taxon>
        <taxon>Chryseobacterium</taxon>
    </lineage>
</organism>
<keyword evidence="1 2" id="KW-0732">Signal</keyword>
<dbReference type="RefSeq" id="WP_039369641.1">
    <property type="nucleotide sequence ID" value="NZ_JWTA01000009.1"/>
</dbReference>
<protein>
    <recommendedName>
        <fullName evidence="3">Secretion system C-terminal sorting domain-containing protein</fullName>
    </recommendedName>
</protein>
<dbReference type="InterPro" id="IPR026444">
    <property type="entry name" value="Secre_tail"/>
</dbReference>
<evidence type="ECO:0000313" key="5">
    <source>
        <dbReference type="Proteomes" id="UP000031167"/>
    </source>
</evidence>
<feature type="domain" description="Secretion system C-terminal sorting" evidence="3">
    <location>
        <begin position="262"/>
        <end position="329"/>
    </location>
</feature>
<feature type="signal peptide" evidence="2">
    <location>
        <begin position="1"/>
        <end position="17"/>
    </location>
</feature>
<comment type="caution">
    <text evidence="4">The sequence shown here is derived from an EMBL/GenBank/DDBJ whole genome shotgun (WGS) entry which is preliminary data.</text>
</comment>
<dbReference type="AlphaFoldDB" id="A0A0B4CMQ6"/>
<feature type="chain" id="PRO_5002085917" description="Secretion system C-terminal sorting domain-containing protein" evidence="2">
    <location>
        <begin position="18"/>
        <end position="332"/>
    </location>
</feature>
<proteinExistence type="predicted"/>
<evidence type="ECO:0000313" key="4">
    <source>
        <dbReference type="EMBL" id="KIC62569.1"/>
    </source>
</evidence>
<name>A0A0B4CMQ6_9FLAO</name>
<sequence length="332" mass="35425">MKRTLLFMLAFSGLCSAQTTITKAFNDPLVGDIVNNFVVNGTVDNSATGANTTFNNASLTQGAASQVTYIAPTSSEITTYPGSTIKMIDTGNSVLYKATATQLEITGVITSAATLNFAADNGTFITYPASFGYSNSDTAKGTFTSTTASGLFKGTIVTTADASGTLIVGPKTYNNVLRIKSVQNFNLYQSTDTNYLFPIGSVINTAYTYFDSTHKFPLLSSTSGTLSVPLLSINQSTSGAQVLNEVFLAVNDTVSKKQNFKIYPNPAQDFIEFSGDSRNYSTARIYSLDGKLVKTSDIQSGKIQISELPSAAYFIEVSGKDVPTETTKLIKK</sequence>
<dbReference type="EMBL" id="JWTA01000009">
    <property type="protein sequence ID" value="KIC62569.1"/>
    <property type="molecule type" value="Genomic_DNA"/>
</dbReference>
<evidence type="ECO:0000256" key="2">
    <source>
        <dbReference type="SAM" id="SignalP"/>
    </source>
</evidence>
<dbReference type="Pfam" id="PF18962">
    <property type="entry name" value="Por_Secre_tail"/>
    <property type="match status" value="1"/>
</dbReference>
<evidence type="ECO:0000259" key="3">
    <source>
        <dbReference type="Pfam" id="PF18962"/>
    </source>
</evidence>
<reference evidence="4 5" key="1">
    <citation type="submission" date="2014-12" db="EMBL/GenBank/DDBJ databases">
        <title>Genome sequencing of Chryseobacterium taiwanense TPW19.</title>
        <authorList>
            <person name="Tan P.W."/>
            <person name="Chan K.-G."/>
        </authorList>
    </citation>
    <scope>NUCLEOTIDE SEQUENCE [LARGE SCALE GENOMIC DNA]</scope>
    <source>
        <strain evidence="4 5">TPW19</strain>
    </source>
</reference>
<evidence type="ECO:0000256" key="1">
    <source>
        <dbReference type="ARBA" id="ARBA00022729"/>
    </source>
</evidence>
<dbReference type="NCBIfam" id="TIGR04183">
    <property type="entry name" value="Por_Secre_tail"/>
    <property type="match status" value="1"/>
</dbReference>
<gene>
    <name evidence="4" type="ORF">RM51_11950</name>
</gene>
<dbReference type="STRING" id="363331.RM51_11950"/>
<accession>A0A0B4CMQ6</accession>
<dbReference type="OrthoDB" id="1428753at2"/>
<dbReference type="Proteomes" id="UP000031167">
    <property type="component" value="Unassembled WGS sequence"/>
</dbReference>